<dbReference type="EMBL" id="BAABJP010000015">
    <property type="protein sequence ID" value="GAA5156853.1"/>
    <property type="molecule type" value="Genomic_DNA"/>
</dbReference>
<dbReference type="Proteomes" id="UP001428817">
    <property type="component" value="Unassembled WGS sequence"/>
</dbReference>
<sequence>MFGLVAALVLLAPAPPAMAVSPARAELGAPSASAFRAQAAALPPGVPAEPSGSQVVTVRVASPASGSGELRAWQRESDGTWRGVLGPVRVKVGTDGVGEAKEGTNRTPRGMFSLSQAFGRQPNPGSKLPYRQVGNADWWVSDPRSSAYNTYRHCTAGTCPFNEKAGENLGQAGPSYDYAAVIGYNTGKPKPGAGSAFFLHVDAGIASAGCVVAPRTTVVTLLRWLDPAAKPQIAIGIDDAT</sequence>
<proteinExistence type="predicted"/>
<comment type="caution">
    <text evidence="2">The sequence shown here is derived from an EMBL/GenBank/DDBJ whole genome shotgun (WGS) entry which is preliminary data.</text>
</comment>
<dbReference type="PANTHER" id="PTHR38589">
    <property type="entry name" value="BLR0621 PROTEIN"/>
    <property type="match status" value="1"/>
</dbReference>
<feature type="signal peptide" evidence="1">
    <location>
        <begin position="1"/>
        <end position="19"/>
    </location>
</feature>
<reference evidence="3" key="1">
    <citation type="journal article" date="2019" name="Int. J. Syst. Evol. Microbiol.">
        <title>The Global Catalogue of Microorganisms (GCM) 10K type strain sequencing project: providing services to taxonomists for standard genome sequencing and annotation.</title>
        <authorList>
            <consortium name="The Broad Institute Genomics Platform"/>
            <consortium name="The Broad Institute Genome Sequencing Center for Infectious Disease"/>
            <person name="Wu L."/>
            <person name="Ma J."/>
        </authorList>
    </citation>
    <scope>NUCLEOTIDE SEQUENCE [LARGE SCALE GENOMIC DNA]</scope>
    <source>
        <strain evidence="3">JCM 18303</strain>
    </source>
</reference>
<keyword evidence="1" id="KW-0732">Signal</keyword>
<evidence type="ECO:0000313" key="3">
    <source>
        <dbReference type="Proteomes" id="UP001428817"/>
    </source>
</evidence>
<organism evidence="2 3">
    <name type="scientific">Pseudonocardia eucalypti</name>
    <dbReference type="NCBI Taxonomy" id="648755"/>
    <lineage>
        <taxon>Bacteria</taxon>
        <taxon>Bacillati</taxon>
        <taxon>Actinomycetota</taxon>
        <taxon>Actinomycetes</taxon>
        <taxon>Pseudonocardiales</taxon>
        <taxon>Pseudonocardiaceae</taxon>
        <taxon>Pseudonocardia</taxon>
    </lineage>
</organism>
<accession>A0ABP9Q5F1</accession>
<name>A0ABP9Q5F1_9PSEU</name>
<evidence type="ECO:0000256" key="1">
    <source>
        <dbReference type="SAM" id="SignalP"/>
    </source>
</evidence>
<gene>
    <name evidence="2" type="ORF">GCM10023321_33580</name>
</gene>
<dbReference type="PANTHER" id="PTHR38589:SF1">
    <property type="entry name" value="BLR0621 PROTEIN"/>
    <property type="match status" value="1"/>
</dbReference>
<evidence type="ECO:0000313" key="2">
    <source>
        <dbReference type="EMBL" id="GAA5156853.1"/>
    </source>
</evidence>
<feature type="chain" id="PRO_5047361423" evidence="1">
    <location>
        <begin position="20"/>
        <end position="241"/>
    </location>
</feature>
<protein>
    <submittedName>
        <fullName evidence="2">L,D-transpeptidase</fullName>
    </submittedName>
</protein>
<keyword evidence="3" id="KW-1185">Reference proteome</keyword>